<keyword evidence="1" id="KW-0812">Transmembrane</keyword>
<evidence type="ECO:0000256" key="1">
    <source>
        <dbReference type="SAM" id="Phobius"/>
    </source>
</evidence>
<name>A0AA39QZ25_9LECA</name>
<evidence type="ECO:0000313" key="2">
    <source>
        <dbReference type="EMBL" id="KAK0511897.1"/>
    </source>
</evidence>
<feature type="transmembrane region" description="Helical" evidence="1">
    <location>
        <begin position="1099"/>
        <end position="1121"/>
    </location>
</feature>
<feature type="transmembrane region" description="Helical" evidence="1">
    <location>
        <begin position="1194"/>
        <end position="1218"/>
    </location>
</feature>
<gene>
    <name evidence="2" type="ORF">JMJ35_005747</name>
</gene>
<accession>A0AA39QZ25</accession>
<reference evidence="2" key="1">
    <citation type="submission" date="2023-03" db="EMBL/GenBank/DDBJ databases">
        <title>Complete genome of Cladonia borealis.</title>
        <authorList>
            <person name="Park H."/>
        </authorList>
    </citation>
    <scope>NUCLEOTIDE SEQUENCE</scope>
    <source>
        <strain evidence="2">ANT050790</strain>
    </source>
</reference>
<comment type="caution">
    <text evidence="2">The sequence shown here is derived from an EMBL/GenBank/DDBJ whole genome shotgun (WGS) entry which is preliminary data.</text>
</comment>
<keyword evidence="1" id="KW-1133">Transmembrane helix</keyword>
<dbReference type="Proteomes" id="UP001166286">
    <property type="component" value="Unassembled WGS sequence"/>
</dbReference>
<keyword evidence="1" id="KW-0472">Membrane</keyword>
<protein>
    <submittedName>
        <fullName evidence="2">Uncharacterized protein</fullName>
    </submittedName>
</protein>
<organism evidence="2 3">
    <name type="scientific">Cladonia borealis</name>
    <dbReference type="NCBI Taxonomy" id="184061"/>
    <lineage>
        <taxon>Eukaryota</taxon>
        <taxon>Fungi</taxon>
        <taxon>Dikarya</taxon>
        <taxon>Ascomycota</taxon>
        <taxon>Pezizomycotina</taxon>
        <taxon>Lecanoromycetes</taxon>
        <taxon>OSLEUM clade</taxon>
        <taxon>Lecanoromycetidae</taxon>
        <taxon>Lecanorales</taxon>
        <taxon>Lecanorineae</taxon>
        <taxon>Cladoniaceae</taxon>
        <taxon>Cladonia</taxon>
    </lineage>
</organism>
<sequence>MVSQDNLTKPIVVSTKVPCPPDSNTLDFKPESGDGSTQATIELRACSEFTEYAASVQYFNSGSKLQTLQDFTGQPMIFAVGQNDMLNCLIHEPGKRSGWSMNSLSPFKDKVVAFDIFKVGTEDDLLNSGLFLAAATENGDGWTTGSEKVPSFDFNNVKWTTLPDPTGQKAINTLYVSTAIERKAPQVPYLIFAGTKDIEKKAATFYIIDPSPNITDPWTPYSPDTSEDIIKDVQPASLGTAVSEGSATDRQDGLWVLSEKADRSDVLFYALDPVTTKKTNSLSTLRPGVGKVKSMWSSQNPWGFTDLALACEKGVCFLNHQRPTEDPQQVEGLPDTLFTQVVCSELVSSASTTATAITMFAISGRGELYFVEGQREWATGTITLKSSGLPIRANVTRVSCQYNAKLDSSELIYAGTGDNQVSHLLRDPVTKCWSDDVIRFPVPKAITKYRAFVTTLSVKSTTGRALGGFSIGVQSQSAIVLVNDRSYALSNSSTEVMSNNQGQLVIVAASMGSLAAPTYTFVVTYDNFSHAETVYGGQRVMNILSQINGDNAMSNAKTSTGADVFSSSDIKGKEGDFKESAQFLGEFPSMVKAVSNESGDNGPGQDIEFGKGDQTTSTTVSAISSSFLTDVTNFLGDALEWAKNAIKSAFTVIFKVHAKGLRLVLTIAGKVISFVVKAVGPLINAIGIFLKEKLGIDLEKLFQWLCLTWDNEKTKANQAVLKRSIHQILVLPQQFLASNSDNLDDWFRRLEQDLAPVIGDRTPLSVDAAKDPNEQLKNSPLSWLFDNPIINFIMKLNPLPVVMEAFTESFGEEFGDDFKVPNLGQFAQRAAEALSKVFHKEIDVLLDLFQRLWNRIQSVARNPAKVLENLKGAFQDIAHALFDTVENIMKGLWQFMIEMFGFVVTFIEGIWKIPLLTDFFEWFTDQEFSILNAITFVVVRVFGLIVGEDNVPEYLDFEDTGKMLNETAKTTNIFSSSPTDQSLLEKSVLPAPQGALNVQRFSMQSKMMMKKEAAPLLHQERDVDRPIIAAAAMHGLPKAAKDRIHSYEVASKIATSLVGVIRLGIVIIEAFHITAEAMDHSGTENQALIASKEESVSTLMPTFAVVGTFLGFAGSITQLCLYESARNHSKEVYDYLEEHNKSRSAGTNLQSSPDSGANRISFSLFKKPKDGEEENEEEKEEAAKDAAKKKKIRAGVSLAVSVFVSIGTFGEVIGLHLVPDADEHSNVSTLRNISDYVELIATTCGIVTSLGAFVGGEGLKVAVAAGTCDAILTTSMVGGIIGATNQREESEE</sequence>
<dbReference type="EMBL" id="JAFEKC020000012">
    <property type="protein sequence ID" value="KAK0511897.1"/>
    <property type="molecule type" value="Genomic_DNA"/>
</dbReference>
<evidence type="ECO:0000313" key="3">
    <source>
        <dbReference type="Proteomes" id="UP001166286"/>
    </source>
</evidence>
<proteinExistence type="predicted"/>
<keyword evidence="3" id="KW-1185">Reference proteome</keyword>